<dbReference type="Proteomes" id="UP000245429">
    <property type="component" value="Chromosome"/>
</dbReference>
<dbReference type="PANTHER" id="PTHR46130">
    <property type="entry name" value="LAMGL DOMAIN-CONTAINING PROTEIN"/>
    <property type="match status" value="1"/>
</dbReference>
<dbReference type="InterPro" id="IPR026444">
    <property type="entry name" value="Secre_tail"/>
</dbReference>
<dbReference type="InterPro" id="IPR013320">
    <property type="entry name" value="ConA-like_dom_sf"/>
</dbReference>
<dbReference type="GO" id="GO:0007166">
    <property type="term" value="P:cell surface receptor signaling pathway"/>
    <property type="evidence" value="ECO:0007669"/>
    <property type="project" value="TreeGrafter"/>
</dbReference>
<dbReference type="NCBIfam" id="TIGR04183">
    <property type="entry name" value="Por_Secre_tail"/>
    <property type="match status" value="1"/>
</dbReference>
<dbReference type="OrthoDB" id="9801383at2"/>
<dbReference type="SUPFAM" id="SSF49899">
    <property type="entry name" value="Concanavalin A-like lectins/glucanases"/>
    <property type="match status" value="2"/>
</dbReference>
<feature type="chain" id="PRO_5016025277" description="LamG-like jellyroll fold domain-containing protein" evidence="3">
    <location>
        <begin position="21"/>
        <end position="807"/>
    </location>
</feature>
<proteinExistence type="predicted"/>
<dbReference type="AlphaFoldDB" id="A0A2U8QRN7"/>
<dbReference type="GO" id="GO:0006508">
    <property type="term" value="P:proteolysis"/>
    <property type="evidence" value="ECO:0007669"/>
    <property type="project" value="TreeGrafter"/>
</dbReference>
<dbReference type="GO" id="GO:0004222">
    <property type="term" value="F:metalloendopeptidase activity"/>
    <property type="evidence" value="ECO:0007669"/>
    <property type="project" value="TreeGrafter"/>
</dbReference>
<dbReference type="GO" id="GO:0004553">
    <property type="term" value="F:hydrolase activity, hydrolyzing O-glycosyl compounds"/>
    <property type="evidence" value="ECO:0007669"/>
    <property type="project" value="UniProtKB-ARBA"/>
</dbReference>
<keyword evidence="1 3" id="KW-0732">Signal</keyword>
<evidence type="ECO:0000259" key="4">
    <source>
        <dbReference type="SMART" id="SM00560"/>
    </source>
</evidence>
<dbReference type="InterPro" id="IPR044023">
    <property type="entry name" value="Ig_7"/>
</dbReference>
<protein>
    <recommendedName>
        <fullName evidence="4">LamG-like jellyroll fold domain-containing protein</fullName>
    </recommendedName>
</protein>
<accession>A0A2U8QRN7</accession>
<dbReference type="Pfam" id="PF13385">
    <property type="entry name" value="Laminin_G_3"/>
    <property type="match status" value="2"/>
</dbReference>
<dbReference type="Pfam" id="PF18962">
    <property type="entry name" value="Por_Secre_tail"/>
    <property type="match status" value="1"/>
</dbReference>
<organism evidence="5 6">
    <name type="scientific">Flavobacterium sediminis</name>
    <dbReference type="NCBI Taxonomy" id="2201181"/>
    <lineage>
        <taxon>Bacteria</taxon>
        <taxon>Pseudomonadati</taxon>
        <taxon>Bacteroidota</taxon>
        <taxon>Flavobacteriia</taxon>
        <taxon>Flavobacteriales</taxon>
        <taxon>Flavobacteriaceae</taxon>
        <taxon>Flavobacterium</taxon>
    </lineage>
</organism>
<feature type="domain" description="LamG-like jellyroll fold" evidence="4">
    <location>
        <begin position="204"/>
        <end position="330"/>
    </location>
</feature>
<name>A0A2U8QRN7_9FLAO</name>
<evidence type="ECO:0000313" key="5">
    <source>
        <dbReference type="EMBL" id="AWM12789.1"/>
    </source>
</evidence>
<dbReference type="PANTHER" id="PTHR46130:SF3">
    <property type="entry name" value="CHROMOSOME UNDETERMINED SCAFFOLD_33, WHOLE GENOME SHOTGUN SEQUENCE"/>
    <property type="match status" value="1"/>
</dbReference>
<sequence length="807" mass="85906">MKQKYFYSFLLFCLSVIAFSQTLDQSNAPSDNGGGSFTVSSTQNVGQSFVAGMTGDMTQVNLRVGNWGSVFSAGDFQLRIFDGNGYGGTVLNTTSFTITNPPVTNGYEELSVVLSSSVAIVSGNSYTIDFRGITGSVSTHGTGANYANGGLYFSDGNTILYDSYDLWFKTFLTVPTPATHLNFDGVNDYVNLGTSISTALNGATALTFEAWINPSVLNGWNNIITDYDGAYHKVLLRVRNNNNIQFVLNGTFLNSPFSVPLNTWTHIAAVYDGANMYVYANGTLIASQAASVSLPTTSNQFNIGNRISGSELFTGNIDEVRVWTTARTVEQINGSMNCELQGTESGLVAYYQFNQGIDQADNTSVTTLTDATSNGYDGTLTNFALTGSTSNWLAGSAVTTGSTVPVAPTVSTPVVYNQGATATALTATSGETGLLWYTTATGGTSSTTAPTPDTSVAGSTSYWVSSTNANGCESERAEIVVTVNAAATHLNFDGANDIVNLGTSLTTYFTGKTATTVEAWVRPETNSGLGVIAGNYDYPTSGLGLQMLLRRDNNGYSFWINGGTGYSSVVASNAVVLNTWQHVAGVWDGATMKIYVDGVLINSAAKTGAMPSITSTFVIGGNAQTVPEMFKGDIDEVRIWDIALADSDILATKDCELENGQNNIIAYYKFNQGFENADNSGVTSLTDSSGNNYNGTLNNFALTGSTSNWKIGSQVTTGNVCPLVLSSTAFNTNKFLMYPNPTKGIFTVRTEENVTIEVYDIVGKVVKKQKIVSGEANVDITALNSGIYIVKTIDSENNFEIFKLIKE</sequence>
<reference evidence="5 6" key="1">
    <citation type="submission" date="2018-05" db="EMBL/GenBank/DDBJ databases">
        <title>Flavobacterium sp. MEBiC07310.</title>
        <authorList>
            <person name="Baek K."/>
        </authorList>
    </citation>
    <scope>NUCLEOTIDE SEQUENCE [LARGE SCALE GENOMIC DNA]</scope>
    <source>
        <strain evidence="5 6">MEBiC07310</strain>
    </source>
</reference>
<dbReference type="Gene3D" id="2.60.120.200">
    <property type="match status" value="2"/>
</dbReference>
<dbReference type="GO" id="GO:0005975">
    <property type="term" value="P:carbohydrate metabolic process"/>
    <property type="evidence" value="ECO:0007669"/>
    <property type="project" value="UniProtKB-ARBA"/>
</dbReference>
<dbReference type="InterPro" id="IPR006558">
    <property type="entry name" value="LamG-like"/>
</dbReference>
<evidence type="ECO:0000256" key="3">
    <source>
        <dbReference type="SAM" id="SignalP"/>
    </source>
</evidence>
<evidence type="ECO:0000313" key="6">
    <source>
        <dbReference type="Proteomes" id="UP000245429"/>
    </source>
</evidence>
<dbReference type="RefSeq" id="WP_109568198.1">
    <property type="nucleotide sequence ID" value="NZ_CP029463.1"/>
</dbReference>
<feature type="signal peptide" evidence="3">
    <location>
        <begin position="1"/>
        <end position="20"/>
    </location>
</feature>
<evidence type="ECO:0000256" key="1">
    <source>
        <dbReference type="ARBA" id="ARBA00022729"/>
    </source>
</evidence>
<dbReference type="SMART" id="SM00560">
    <property type="entry name" value="LamGL"/>
    <property type="match status" value="2"/>
</dbReference>
<dbReference type="KEGG" id="fse:DI487_02155"/>
<dbReference type="GO" id="GO:0005615">
    <property type="term" value="C:extracellular space"/>
    <property type="evidence" value="ECO:0007669"/>
    <property type="project" value="TreeGrafter"/>
</dbReference>
<keyword evidence="6" id="KW-1185">Reference proteome</keyword>
<dbReference type="Pfam" id="PF19081">
    <property type="entry name" value="Ig_7"/>
    <property type="match status" value="1"/>
</dbReference>
<feature type="domain" description="LamG-like jellyroll fold" evidence="4">
    <location>
        <begin position="513"/>
        <end position="647"/>
    </location>
</feature>
<evidence type="ECO:0000256" key="2">
    <source>
        <dbReference type="ARBA" id="ARBA00023157"/>
    </source>
</evidence>
<gene>
    <name evidence="5" type="ORF">DI487_02155</name>
</gene>
<dbReference type="EMBL" id="CP029463">
    <property type="protein sequence ID" value="AWM12789.1"/>
    <property type="molecule type" value="Genomic_DNA"/>
</dbReference>
<dbReference type="InterPro" id="IPR043543">
    <property type="entry name" value="PAPPA/PAPPA2"/>
</dbReference>
<keyword evidence="2" id="KW-1015">Disulfide bond</keyword>